<protein>
    <submittedName>
        <fullName evidence="1">Putative structural protein</fullName>
    </submittedName>
</protein>
<dbReference type="EMBL" id="MT142783">
    <property type="protein sequence ID" value="QJA88496.1"/>
    <property type="molecule type" value="Genomic_DNA"/>
</dbReference>
<organism evidence="1">
    <name type="scientific">viral metagenome</name>
    <dbReference type="NCBI Taxonomy" id="1070528"/>
    <lineage>
        <taxon>unclassified sequences</taxon>
        <taxon>metagenomes</taxon>
        <taxon>organismal metagenomes</taxon>
    </lineage>
</organism>
<accession>A0A6M3L1T7</accession>
<reference evidence="1" key="1">
    <citation type="submission" date="2020-03" db="EMBL/GenBank/DDBJ databases">
        <title>The deep terrestrial virosphere.</title>
        <authorList>
            <person name="Holmfeldt K."/>
            <person name="Nilsson E."/>
            <person name="Simone D."/>
            <person name="Lopez-Fernandez M."/>
            <person name="Wu X."/>
            <person name="de Brujin I."/>
            <person name="Lundin D."/>
            <person name="Andersson A."/>
            <person name="Bertilsson S."/>
            <person name="Dopson M."/>
        </authorList>
    </citation>
    <scope>NUCLEOTIDE SEQUENCE</scope>
    <source>
        <strain evidence="1">MM415B02752</strain>
    </source>
</reference>
<gene>
    <name evidence="1" type="ORF">MM415B02752_0003</name>
</gene>
<evidence type="ECO:0000313" key="1">
    <source>
        <dbReference type="EMBL" id="QJA88496.1"/>
    </source>
</evidence>
<dbReference type="AlphaFoldDB" id="A0A6M3L1T7"/>
<name>A0A6M3L1T7_9ZZZZ</name>
<sequence length="557" mass="62265">MSALLEYLSKIDVDYPKILEQTIQTPLGMLLNALGATREKAADFLGKPFFSYGPGRPGEAEKLKPMAEFASQVIPYETTVQDMALGGLFGGPQAKGWGQAERKFTSLYDKKPRFEIPDNQIVLTDLTDAAKKRLRDSGINANNDKDYLNKLFHARDTEGFKLGDILKHDELYNQYPELKNLTVKKMKGEGALADLNNNTIKLGNFYSEADLLHEIQHFVQKKEGFASGGNPGQFKHLQNPVEEYQRLAGEIESRDVAERMALSPAERARVMPYSSQNIPPSQAIVRYENPLAGGMAQIGPVYHGSPYRFDKFKNEAIGTGEGAQAFGHGHYLTESPGVAGHYAKPPAVGGYKKFVDGELYDATKPEHLAAQYFDMFYKRGKSRQQIADVLNDKFSGDELHRRAANIILEGKEKSVTHVFEKGNIYEATIHKGKKPGEYEYLRWDEKLSEGQKNKIASQIDKEFKGDKLMQEFKKEVLPTLKSGAEVYGVLHDNIFSLSYKYPISNQPWGAEKAASEFLKRSGIDGIKYPAGSLSGMKSDKFNYVVFDPEDIAIEAVK</sequence>
<proteinExistence type="predicted"/>